<reference evidence="13" key="2">
    <citation type="submission" date="2025-09" db="UniProtKB">
        <authorList>
            <consortium name="Ensembl"/>
        </authorList>
    </citation>
    <scope>IDENTIFICATION</scope>
</reference>
<dbReference type="PANTHER" id="PTHR15048:SF0">
    <property type="entry name" value="STARCH-BINDING DOMAIN-CONTAINING PROTEIN 1"/>
    <property type="match status" value="1"/>
</dbReference>
<evidence type="ECO:0000313" key="13">
    <source>
        <dbReference type="Ensembl" id="ENSOABP00000010236.1"/>
    </source>
</evidence>
<dbReference type="SMART" id="SM01065">
    <property type="entry name" value="CBM_2"/>
    <property type="match status" value="1"/>
</dbReference>
<dbReference type="InterPro" id="IPR002044">
    <property type="entry name" value="CBM20"/>
</dbReference>
<dbReference type="GO" id="GO:0034045">
    <property type="term" value="C:phagophore assembly site membrane"/>
    <property type="evidence" value="ECO:0007669"/>
    <property type="project" value="UniProtKB-SubCell"/>
</dbReference>
<dbReference type="Ensembl" id="ENSOABT00000010584.2">
    <property type="protein sequence ID" value="ENSOABP00000010236.1"/>
    <property type="gene ID" value="ENSOABG00000005405.2"/>
</dbReference>
<dbReference type="GO" id="GO:0030315">
    <property type="term" value="C:T-tubule"/>
    <property type="evidence" value="ECO:0007669"/>
    <property type="project" value="UniProtKB-SubCell"/>
</dbReference>
<feature type="domain" description="CBM20" evidence="12">
    <location>
        <begin position="791"/>
        <end position="890"/>
    </location>
</feature>
<dbReference type="FunFam" id="2.60.40.10:FF:000552">
    <property type="entry name" value="Related to glucoamylase"/>
    <property type="match status" value="1"/>
</dbReference>
<comment type="function">
    <text evidence="3">Acts as a cargo receptor for glycogen. Delivers its cargo to an autophagic pathway called glycophagy, resulting in the transport of glycogen to lysosomes.</text>
</comment>
<dbReference type="SUPFAM" id="SSF49452">
    <property type="entry name" value="Starch-binding domain-like"/>
    <property type="match status" value="1"/>
</dbReference>
<dbReference type="Gene3D" id="2.60.40.10">
    <property type="entry name" value="Immunoglobulins"/>
    <property type="match status" value="1"/>
</dbReference>
<evidence type="ECO:0000259" key="12">
    <source>
        <dbReference type="PROSITE" id="PS51166"/>
    </source>
</evidence>
<gene>
    <name evidence="13" type="primary">stbd1</name>
</gene>
<dbReference type="CTD" id="8987"/>
<evidence type="ECO:0000256" key="9">
    <source>
        <dbReference type="SAM" id="Coils"/>
    </source>
</evidence>
<dbReference type="AlphaFoldDB" id="A0A668S8K9"/>
<keyword evidence="11" id="KW-0472">Membrane</keyword>
<evidence type="ECO:0000256" key="5">
    <source>
        <dbReference type="ARBA" id="ARBA00062412"/>
    </source>
</evidence>
<dbReference type="InterPro" id="IPR013783">
    <property type="entry name" value="Ig-like_fold"/>
</dbReference>
<dbReference type="OMA" id="IDWANDS"/>
<evidence type="ECO:0000256" key="10">
    <source>
        <dbReference type="SAM" id="MobiDB-lite"/>
    </source>
</evidence>
<reference evidence="13" key="1">
    <citation type="submission" date="2025-08" db="UniProtKB">
        <authorList>
            <consortium name="Ensembl"/>
        </authorList>
    </citation>
    <scope>IDENTIFICATION</scope>
</reference>
<feature type="compositionally biased region" description="Polar residues" evidence="10">
    <location>
        <begin position="265"/>
        <end position="275"/>
    </location>
</feature>
<feature type="transmembrane region" description="Helical" evidence="11">
    <location>
        <begin position="30"/>
        <end position="48"/>
    </location>
</feature>
<accession>A0A668S8K9</accession>
<feature type="region of interest" description="Disordered" evidence="10">
    <location>
        <begin position="355"/>
        <end position="387"/>
    </location>
</feature>
<keyword evidence="9" id="KW-0175">Coiled coil</keyword>
<dbReference type="PROSITE" id="PS51166">
    <property type="entry name" value="CBM20"/>
    <property type="match status" value="1"/>
</dbReference>
<keyword evidence="11" id="KW-0812">Transmembrane</keyword>
<proteinExistence type="predicted"/>
<dbReference type="InterPro" id="IPR013784">
    <property type="entry name" value="Carb-bd-like_fold"/>
</dbReference>
<feature type="region of interest" description="Disordered" evidence="10">
    <location>
        <begin position="265"/>
        <end position="304"/>
    </location>
</feature>
<evidence type="ECO:0000256" key="7">
    <source>
        <dbReference type="ARBA" id="ARBA00075794"/>
    </source>
</evidence>
<keyword evidence="11" id="KW-1133">Transmembrane helix</keyword>
<evidence type="ECO:0000256" key="8">
    <source>
        <dbReference type="ARBA" id="ARBA00076001"/>
    </source>
</evidence>
<evidence type="ECO:0000256" key="6">
    <source>
        <dbReference type="ARBA" id="ARBA00073038"/>
    </source>
</evidence>
<evidence type="ECO:0000256" key="4">
    <source>
        <dbReference type="ARBA" id="ARBA00060405"/>
    </source>
</evidence>
<evidence type="ECO:0000256" key="1">
    <source>
        <dbReference type="ARBA" id="ARBA00004643"/>
    </source>
</evidence>
<feature type="compositionally biased region" description="Basic and acidic residues" evidence="10">
    <location>
        <begin position="365"/>
        <end position="382"/>
    </location>
</feature>
<evidence type="ECO:0000313" key="14">
    <source>
        <dbReference type="Proteomes" id="UP000472276"/>
    </source>
</evidence>
<feature type="region of interest" description="Disordered" evidence="10">
    <location>
        <begin position="403"/>
        <end position="437"/>
    </location>
</feature>
<dbReference type="GeneID" id="116330780"/>
<organism evidence="13 14">
    <name type="scientific">Oreochromis aureus</name>
    <name type="common">Israeli tilapia</name>
    <name type="synonym">Chromis aureus</name>
    <dbReference type="NCBI Taxonomy" id="47969"/>
    <lineage>
        <taxon>Eukaryota</taxon>
        <taxon>Metazoa</taxon>
        <taxon>Chordata</taxon>
        <taxon>Craniata</taxon>
        <taxon>Vertebrata</taxon>
        <taxon>Euteleostomi</taxon>
        <taxon>Actinopterygii</taxon>
        <taxon>Neopterygii</taxon>
        <taxon>Teleostei</taxon>
        <taxon>Neoteleostei</taxon>
        <taxon>Acanthomorphata</taxon>
        <taxon>Ovalentaria</taxon>
        <taxon>Cichlomorphae</taxon>
        <taxon>Cichliformes</taxon>
        <taxon>Cichlidae</taxon>
        <taxon>African cichlids</taxon>
        <taxon>Pseudocrenilabrinae</taxon>
        <taxon>Oreochromini</taxon>
        <taxon>Oreochromis</taxon>
    </lineage>
</organism>
<dbReference type="GO" id="GO:0061723">
    <property type="term" value="P:glycophagy"/>
    <property type="evidence" value="ECO:0007669"/>
    <property type="project" value="UniProtKB-ARBA"/>
</dbReference>
<comment type="subcellular location">
    <subcellularLocation>
        <location evidence="2">Cell membrane</location>
        <location evidence="2">Sarcolemma</location>
        <location evidence="2">T-tubule</location>
    </subcellularLocation>
    <subcellularLocation>
        <location evidence="1">Endoplasmic reticulum membrane</location>
        <topology evidence="1">Single-pass type III membrane protein</topology>
    </subcellularLocation>
    <subcellularLocation>
        <location evidence="4">Preautophagosomal structure membrane</location>
        <topology evidence="4">Single-pass type III membrane protein</topology>
    </subcellularLocation>
</comment>
<keyword evidence="14" id="KW-1185">Reference proteome</keyword>
<feature type="compositionally biased region" description="Basic and acidic residues" evidence="10">
    <location>
        <begin position="276"/>
        <end position="285"/>
    </location>
</feature>
<feature type="compositionally biased region" description="Basic and acidic residues" evidence="10">
    <location>
        <begin position="118"/>
        <end position="142"/>
    </location>
</feature>
<dbReference type="Pfam" id="PF00686">
    <property type="entry name" value="CBM_20"/>
    <property type="match status" value="1"/>
</dbReference>
<dbReference type="PANTHER" id="PTHR15048">
    <property type="entry name" value="STARCH-BINDING DOMAIN-CONTAINING PROTEIN 1"/>
    <property type="match status" value="1"/>
</dbReference>
<evidence type="ECO:0000256" key="11">
    <source>
        <dbReference type="SAM" id="Phobius"/>
    </source>
</evidence>
<dbReference type="GO" id="GO:2001070">
    <property type="term" value="F:starch binding"/>
    <property type="evidence" value="ECO:0007669"/>
    <property type="project" value="InterPro"/>
</dbReference>
<feature type="compositionally biased region" description="Acidic residues" evidence="10">
    <location>
        <begin position="152"/>
        <end position="165"/>
    </location>
</feature>
<evidence type="ECO:0000256" key="2">
    <source>
        <dbReference type="ARBA" id="ARBA00024012"/>
    </source>
</evidence>
<sequence>MPLKNSNTVALERRVDLASLFCMIGRHGPAVALAVIAMVSVVAGFIIYRTVRGKRRKATAGATSTDGDSRDAGAETLIPPEPEPSPEDLRISGDSTVVKGEGSLDVEDTALKIRHRRLTAEKKPPSDRQPKGDSVQDNKHSASVEQVAELHAEEEDKGAEIDVETDGTNGTMKDADEEGENEVIQSHKEEMKVLQEKCHDDDVPTEIDVSNKEASQEEENLLDISKSTEANLEEPIVHIEEVPVASICYFKDVKFDENNLQGVTDFSNDYSNNQHFPEEEKKSGGEEANEELVDDQLTSQQAETSSTVFVEVTKLQGQCHEVMLSFQQNADEDNVSDSADLNFNSHLLQLAEQNNESELACDQDSDVKEEVPTEDIASRDEESNPSSVVLDHTLACLNQMLEPENINGDDSPSSITKGEMPTAEDIASRDEESNPSSVVLDTTLPCLNQMIEPENTDNGDSSSVVNYAKAQNSGIGEISSLSSDQQQPQSNINEDDISQALGVTSGAAPVTSEDGKLPVLQIHLPSFEQSEPTWSYSGLGGESGISSMTVSPDLPDVINEYDMPTENVALAVKGDAQFEKHTEAQNSLLDDEAQSAMNEDLANVVSRSYPSFFSQQPLIEQIDWANDSSLVANEDVLGHEIEDRYYREMDQAMEQMTANVTSLTDELAVKTDMKADIKVVEINQKMERAEKEEEEDYEKTEISIMEATMDNNEWITDGNYQVLPWMNQSVPPFAQNHTQPDPVSTEDDHPGASVTGATCVDADASLSLNDVKQAIPLSPVHENGKKVVAVQPMPQKVNVTFRIHYLTHSPNQKVAITGSQQELGNWKKFIPLERAKDGNWATVVSLPAESIVEWKFVVMDKGEVCRWEECGNRLLDTGYGDDLLVHKWWGLL</sequence>
<feature type="coiled-coil region" evidence="9">
    <location>
        <begin position="646"/>
        <end position="703"/>
    </location>
</feature>
<feature type="region of interest" description="Disordered" evidence="10">
    <location>
        <begin position="56"/>
        <end position="177"/>
    </location>
</feature>
<dbReference type="RefSeq" id="XP_031609073.1">
    <property type="nucleotide sequence ID" value="XM_031753213.2"/>
</dbReference>
<dbReference type="KEGG" id="oau:116330780"/>
<name>A0A668S8K9_OREAU</name>
<protein>
    <recommendedName>
        <fullName evidence="6">Starch-binding domain-containing protein 1</fullName>
    </recommendedName>
    <alternativeName>
        <fullName evidence="7">Genethonin-1</fullName>
    </alternativeName>
    <alternativeName>
        <fullName evidence="8">Glycophagy cargo receptor stbd1</fullName>
    </alternativeName>
</protein>
<dbReference type="Proteomes" id="UP000472276">
    <property type="component" value="Unassembled WGS sequence"/>
</dbReference>
<comment type="subunit">
    <text evidence="5">Interacts with the ATG8 family proteins GABARAP and GABARAPL1. Interacts with several glycogen-associated proteins, such as GYS2 (liver glycogen synthase), GDE (glycogen debranching enzyme), GBE1 (glycogen branching enzyme 1) and EPM2A (Laforin).</text>
</comment>
<evidence type="ECO:0000256" key="3">
    <source>
        <dbReference type="ARBA" id="ARBA00053886"/>
    </source>
</evidence>
<dbReference type="GO" id="GO:0005789">
    <property type="term" value="C:endoplasmic reticulum membrane"/>
    <property type="evidence" value="ECO:0007669"/>
    <property type="project" value="UniProtKB-SubCell"/>
</dbReference>
<feature type="region of interest" description="Disordered" evidence="10">
    <location>
        <begin position="736"/>
        <end position="756"/>
    </location>
</feature>